<evidence type="ECO:0000256" key="1">
    <source>
        <dbReference type="ARBA" id="ARBA00004123"/>
    </source>
</evidence>
<proteinExistence type="predicted"/>
<sequence length="322" mass="35018">MVLAKGTSTTKKGSDQYVHGMSCISMIDPVQPEIGNGNDQSDGRFMAWRSVAAEKEKKEEDEEDQSSYSKVEAAVALLKNNNNINNTCSSSSTSSIGKDSDINSGCLSRGNNDCGDADEVQSSYKGPLDAMEGLEEVLPMRRGISNFYNGKSKSFACLTDASPNISSIKELAKPENAYIRRRRNLLASSNLVWDSKNKNSLLKSNSAGISKRVTNTNRSTLALAVTMANNQYHNNFFSHPYSTSAISDLSPALLLRARLHSQFKDNHQFNGSSPSLSPRLNFQPCRSLSLADLQHCVTLSAIACTAPQTDKPSQTDTDPSQT</sequence>
<reference evidence="3" key="1">
    <citation type="submission" date="2023-03" db="EMBL/GenBank/DDBJ databases">
        <authorList>
            <person name="Julca I."/>
        </authorList>
    </citation>
    <scope>NUCLEOTIDE SEQUENCE</scope>
</reference>
<accession>A0AAV1CNJ0</accession>
<protein>
    <submittedName>
        <fullName evidence="3">OLC1v1032910C1</fullName>
    </submittedName>
</protein>
<dbReference type="AlphaFoldDB" id="A0AAV1CNJ0"/>
<dbReference type="InterPro" id="IPR051992">
    <property type="entry name" value="OxStress_Response_Reg"/>
</dbReference>
<organism evidence="3 4">
    <name type="scientific">Oldenlandia corymbosa var. corymbosa</name>
    <dbReference type="NCBI Taxonomy" id="529605"/>
    <lineage>
        <taxon>Eukaryota</taxon>
        <taxon>Viridiplantae</taxon>
        <taxon>Streptophyta</taxon>
        <taxon>Embryophyta</taxon>
        <taxon>Tracheophyta</taxon>
        <taxon>Spermatophyta</taxon>
        <taxon>Magnoliopsida</taxon>
        <taxon>eudicotyledons</taxon>
        <taxon>Gunneridae</taxon>
        <taxon>Pentapetalae</taxon>
        <taxon>asterids</taxon>
        <taxon>lamiids</taxon>
        <taxon>Gentianales</taxon>
        <taxon>Rubiaceae</taxon>
        <taxon>Rubioideae</taxon>
        <taxon>Spermacoceae</taxon>
        <taxon>Hedyotis-Oldenlandia complex</taxon>
        <taxon>Oldenlandia</taxon>
    </lineage>
</organism>
<dbReference type="GO" id="GO:0006950">
    <property type="term" value="P:response to stress"/>
    <property type="evidence" value="ECO:0007669"/>
    <property type="project" value="UniProtKB-ARBA"/>
</dbReference>
<dbReference type="PANTHER" id="PTHR33172">
    <property type="entry name" value="OS08G0516900 PROTEIN"/>
    <property type="match status" value="1"/>
</dbReference>
<gene>
    <name evidence="3" type="ORF">OLC1_LOCUS7397</name>
</gene>
<keyword evidence="4" id="KW-1185">Reference proteome</keyword>
<name>A0AAV1CNJ0_OLDCO</name>
<dbReference type="PANTHER" id="PTHR33172:SF37">
    <property type="entry name" value="PROTEIN OXIDATIVE STRESS 3 LIKE 1"/>
    <property type="match status" value="1"/>
</dbReference>
<comment type="subcellular location">
    <subcellularLocation>
        <location evidence="1">Nucleus</location>
    </subcellularLocation>
</comment>
<keyword evidence="2" id="KW-0539">Nucleus</keyword>
<dbReference type="Proteomes" id="UP001161247">
    <property type="component" value="Chromosome 2"/>
</dbReference>
<evidence type="ECO:0000256" key="2">
    <source>
        <dbReference type="ARBA" id="ARBA00023242"/>
    </source>
</evidence>
<evidence type="ECO:0000313" key="4">
    <source>
        <dbReference type="Proteomes" id="UP001161247"/>
    </source>
</evidence>
<dbReference type="GO" id="GO:0005634">
    <property type="term" value="C:nucleus"/>
    <property type="evidence" value="ECO:0007669"/>
    <property type="project" value="UniProtKB-SubCell"/>
</dbReference>
<dbReference type="EMBL" id="OX459119">
    <property type="protein sequence ID" value="CAI9096708.1"/>
    <property type="molecule type" value="Genomic_DNA"/>
</dbReference>
<evidence type="ECO:0000313" key="3">
    <source>
        <dbReference type="EMBL" id="CAI9096708.1"/>
    </source>
</evidence>